<feature type="compositionally biased region" description="Polar residues" evidence="1">
    <location>
        <begin position="25"/>
        <end position="49"/>
    </location>
</feature>
<accession>A0A1Y2M8W0</accession>
<feature type="region of interest" description="Disordered" evidence="1">
    <location>
        <begin position="634"/>
        <end position="663"/>
    </location>
</feature>
<keyword evidence="3" id="KW-1185">Reference proteome</keyword>
<evidence type="ECO:0000313" key="2">
    <source>
        <dbReference type="EMBL" id="OSS52452.1"/>
    </source>
</evidence>
<proteinExistence type="predicted"/>
<reference evidence="2 3" key="1">
    <citation type="journal article" date="2017" name="Genome Announc.">
        <title>Genome sequence of the saprophytic ascomycete Epicoccum nigrum ICMP 19927 strain isolated from New Zealand.</title>
        <authorList>
            <person name="Fokin M."/>
            <person name="Fleetwood D."/>
            <person name="Weir B.S."/>
            <person name="Villas-Boas S.G."/>
        </authorList>
    </citation>
    <scope>NUCLEOTIDE SEQUENCE [LARGE SCALE GENOMIC DNA]</scope>
    <source>
        <strain evidence="2 3">ICMP 19927</strain>
    </source>
</reference>
<name>A0A1Y2M8W0_EPING</name>
<evidence type="ECO:0000256" key="1">
    <source>
        <dbReference type="SAM" id="MobiDB-lite"/>
    </source>
</evidence>
<protein>
    <submittedName>
        <fullName evidence="2">Uncharacterized protein</fullName>
    </submittedName>
</protein>
<feature type="compositionally biased region" description="Basic residues" evidence="1">
    <location>
        <begin position="1"/>
        <end position="16"/>
    </location>
</feature>
<dbReference type="Proteomes" id="UP000193240">
    <property type="component" value="Unassembled WGS sequence"/>
</dbReference>
<sequence>MSAPPRRPRTPIHVHHSGLDFGLPSPQTSSYNNGNWARSFKNLPQVNEPQDSKNSDASGSVARITRPPVSLITSRSASPARKSILISPISQITPSVSIEDDEALARELASSTSRRSARMQSKTKVEVVKKPRSVVVKRKPTSSRKLSSAPAKSESAVISQAEPATSLFEVSPTNNGELPTPHSTEWQLMYPPGGSTHPSYPWPPADPRLIFHTHFVPLRNGIPDVALLSTISLPEGWRHATWCGLHPVAFDPYQQVFKLTPVGPLPLTCEELHQGGLHDYAPGGNSHPEAGLLPTLLSFSDGSDADVFNFDGVNWTLPWTDWGSNEATSSSNVVKHEPIDPIQTALLSLETSSHYLEARDCPDGIIDLEDGWRWLREREEMPSHIFTATPGKTWKSTGVYLTSRKGKAPIASLMANAIAENEEHNEERYLVKQDAREFDAFKSVATPVYVNIALLQDVEFTLVELLSYFPSHYQWRKAGDRLARSTMSAGDIADYVNMSRRLPGASICVKSTVYSHVFYNTLDDGARVKVSLPELEVPGFTAKDWTYSAWELTNYPLLALAHGLVELPSGPDAGPLTLLIKWCRENKHYKALLSDVPDLLTMAGIDTSVEAGNSEDPDQEAFLRHAEEMKKDHKRVLKELKFPKEQEGGDVEEKRTSKKRKLE</sequence>
<feature type="region of interest" description="Disordered" evidence="1">
    <location>
        <begin position="109"/>
        <end position="158"/>
    </location>
</feature>
<dbReference type="InParanoid" id="A0A1Y2M8W0"/>
<feature type="compositionally biased region" description="Basic residues" evidence="1">
    <location>
        <begin position="130"/>
        <end position="142"/>
    </location>
</feature>
<feature type="region of interest" description="Disordered" evidence="1">
    <location>
        <begin position="1"/>
        <end position="62"/>
    </location>
</feature>
<dbReference type="STRING" id="105696.A0A1Y2M8W0"/>
<dbReference type="EMBL" id="KZ107839">
    <property type="protein sequence ID" value="OSS52452.1"/>
    <property type="molecule type" value="Genomic_DNA"/>
</dbReference>
<organism evidence="2 3">
    <name type="scientific">Epicoccum nigrum</name>
    <name type="common">Soil fungus</name>
    <name type="synonym">Epicoccum purpurascens</name>
    <dbReference type="NCBI Taxonomy" id="105696"/>
    <lineage>
        <taxon>Eukaryota</taxon>
        <taxon>Fungi</taxon>
        <taxon>Dikarya</taxon>
        <taxon>Ascomycota</taxon>
        <taxon>Pezizomycotina</taxon>
        <taxon>Dothideomycetes</taxon>
        <taxon>Pleosporomycetidae</taxon>
        <taxon>Pleosporales</taxon>
        <taxon>Pleosporineae</taxon>
        <taxon>Didymellaceae</taxon>
        <taxon>Epicoccum</taxon>
    </lineage>
</organism>
<gene>
    <name evidence="2" type="ORF">B5807_02717</name>
</gene>
<feature type="compositionally biased region" description="Basic and acidic residues" evidence="1">
    <location>
        <begin position="634"/>
        <end position="655"/>
    </location>
</feature>
<dbReference type="AlphaFoldDB" id="A0A1Y2M8W0"/>
<evidence type="ECO:0000313" key="3">
    <source>
        <dbReference type="Proteomes" id="UP000193240"/>
    </source>
</evidence>
<feature type="compositionally biased region" description="Polar residues" evidence="1">
    <location>
        <begin position="109"/>
        <end position="122"/>
    </location>
</feature>